<protein>
    <submittedName>
        <fullName evidence="5">FH2 domain-containing protein</fullName>
    </submittedName>
</protein>
<feature type="compositionally biased region" description="Pro residues" evidence="2">
    <location>
        <begin position="267"/>
        <end position="276"/>
    </location>
</feature>
<feature type="compositionally biased region" description="Polar residues" evidence="2">
    <location>
        <begin position="958"/>
        <end position="978"/>
    </location>
</feature>
<feature type="compositionally biased region" description="Polar residues" evidence="2">
    <location>
        <begin position="892"/>
        <end position="910"/>
    </location>
</feature>
<dbReference type="SUPFAM" id="SSF48371">
    <property type="entry name" value="ARM repeat"/>
    <property type="match status" value="1"/>
</dbReference>
<dbReference type="PANTHER" id="PTHR46345">
    <property type="entry name" value="INVERTED FORMIN-2"/>
    <property type="match status" value="1"/>
</dbReference>
<evidence type="ECO:0000259" key="3">
    <source>
        <dbReference type="PROSITE" id="PS51444"/>
    </source>
</evidence>
<dbReference type="InterPro" id="IPR016024">
    <property type="entry name" value="ARM-type_fold"/>
</dbReference>
<feature type="compositionally biased region" description="Basic and acidic residues" evidence="2">
    <location>
        <begin position="948"/>
        <end position="957"/>
    </location>
</feature>
<reference evidence="5" key="1">
    <citation type="submission" date="2022-11" db="UniProtKB">
        <authorList>
            <consortium name="WormBaseParasite"/>
        </authorList>
    </citation>
    <scope>IDENTIFICATION</scope>
</reference>
<feature type="compositionally biased region" description="Polar residues" evidence="2">
    <location>
        <begin position="1115"/>
        <end position="1137"/>
    </location>
</feature>
<evidence type="ECO:0000256" key="1">
    <source>
        <dbReference type="SAM" id="Coils"/>
    </source>
</evidence>
<feature type="region of interest" description="Disordered" evidence="2">
    <location>
        <begin position="864"/>
        <end position="910"/>
    </location>
</feature>
<dbReference type="InterPro" id="IPR042201">
    <property type="entry name" value="FH2_Formin_sf"/>
</dbReference>
<dbReference type="PROSITE" id="PS51444">
    <property type="entry name" value="FH2"/>
    <property type="match status" value="1"/>
</dbReference>
<feature type="region of interest" description="Disordered" evidence="2">
    <location>
        <begin position="259"/>
        <end position="317"/>
    </location>
</feature>
<proteinExistence type="predicted"/>
<accession>A0A914CV06</accession>
<dbReference type="Proteomes" id="UP000887540">
    <property type="component" value="Unplaced"/>
</dbReference>
<keyword evidence="1" id="KW-0175">Coiled coil</keyword>
<dbReference type="Gene3D" id="1.20.58.2220">
    <property type="entry name" value="Formin, FH2 domain"/>
    <property type="match status" value="1"/>
</dbReference>
<feature type="region of interest" description="Disordered" evidence="2">
    <location>
        <begin position="1091"/>
        <end position="1145"/>
    </location>
</feature>
<feature type="compositionally biased region" description="Low complexity" evidence="2">
    <location>
        <begin position="865"/>
        <end position="879"/>
    </location>
</feature>
<evidence type="ECO:0000313" key="5">
    <source>
        <dbReference type="WBParaSite" id="ACRNAN_scaffold1439.g10654.t1"/>
    </source>
</evidence>
<feature type="coiled-coil region" evidence="1">
    <location>
        <begin position="621"/>
        <end position="648"/>
    </location>
</feature>
<evidence type="ECO:0000256" key="2">
    <source>
        <dbReference type="SAM" id="MobiDB-lite"/>
    </source>
</evidence>
<feature type="compositionally biased region" description="Polar residues" evidence="2">
    <location>
        <begin position="745"/>
        <end position="758"/>
    </location>
</feature>
<dbReference type="InterPro" id="IPR011989">
    <property type="entry name" value="ARM-like"/>
</dbReference>
<dbReference type="Gene3D" id="1.25.10.10">
    <property type="entry name" value="Leucine-rich Repeat Variant"/>
    <property type="match status" value="1"/>
</dbReference>
<keyword evidence="4" id="KW-1185">Reference proteome</keyword>
<dbReference type="WBParaSite" id="ACRNAN_scaffold1439.g10654.t1">
    <property type="protein sequence ID" value="ACRNAN_scaffold1439.g10654.t1"/>
    <property type="gene ID" value="ACRNAN_scaffold1439.g10654"/>
</dbReference>
<feature type="compositionally biased region" description="Low complexity" evidence="2">
    <location>
        <begin position="732"/>
        <end position="744"/>
    </location>
</feature>
<dbReference type="SMART" id="SM00498">
    <property type="entry name" value="FH2"/>
    <property type="match status" value="1"/>
</dbReference>
<feature type="domain" description="FH2" evidence="3">
    <location>
        <begin position="338"/>
        <end position="734"/>
    </location>
</feature>
<feature type="region of interest" description="Disordered" evidence="2">
    <location>
        <begin position="159"/>
        <end position="185"/>
    </location>
</feature>
<feature type="compositionally biased region" description="Pro residues" evidence="2">
    <location>
        <begin position="285"/>
        <end position="308"/>
    </location>
</feature>
<dbReference type="InterPro" id="IPR015425">
    <property type="entry name" value="FH2_Formin"/>
</dbReference>
<dbReference type="AlphaFoldDB" id="A0A914CV06"/>
<dbReference type="SUPFAM" id="SSF101447">
    <property type="entry name" value="Formin homology 2 domain (FH2 domain)"/>
    <property type="match status" value="1"/>
</dbReference>
<sequence length="1145" mass="127630">MEEDFLRTTIHGILENPQKNFPRFLFESDVIATIDLLNELVIVPKDGHRTVVECLLCWQDLMEHSYGLEPVVSELIHADEPSTAIACMKLINNLINLSPNAIAKIRIRHELNELQFDDRLLALREKFSDNIELYKELENWHSLASNSFSLEEVSCRTDADSGTFSDEEDEMAPNPPSTDYNSNPDPKLEQEFTLRSVIDKFLEIFNCGIPKEDRNLIIDTFVELLKQLALRLGSNGLSGPLPLVLGSIKTSFDSAACSTRTSTFKPPAAPPPPPPSFLLKTPTSKPGPPSAPPPPPSLKTPTAPPPPLKSNGATPCAMKSTSACSVTPMVSIPNSLKPKAVPPVGKKFKLLQWTKIPEMAIVGENNELNIWQRMENIDLDTSFHLDFSKLDDYFASHIYDNTPTTKNSISKKGTTKKIETVSLLSSKRSMNIGIFLKQFKDIDNLLESITDGRNDLIDLERLKLLTTLLPDSEECATLRGYTGDINLLGQAECFLLKLLSINDYKIRIEAMLLREEFGCLIKNVTPQLETIISAGKELKSSQSLQKILLVLLHMGNYLNHGANTGNAVGFKLNSLWMIADLRATKGGGITLLHLIGQQLSTTVEVLKNELIHVKEAAGLTLETIRSDITNIDKRINTLENQLRNKEGQFSLDTMQFIKEAKNGLTTTFEQIQELELLRKDLAIYFCENEKTFRLEECFKIFNTFLTRFYAAIQENQERELREGRKRAKKLRSSSSQSLNSSIDSTTNFNSLNSNATSNGHRRSARLESNQNIENLRLSQNNHPYFNLRAKNEAHKTASLSRVRPKEPIFDQNILDNDHLEAFVDKELSMLLDYKKPVGTRPSILQSELWKKLPEQKPKEFEKISVHVSSDSSAYSSDSSPTNRRSENETSESDYSITTSTSNPSPKQNVSHVKVVYTSEITPIKPIESRSKSPDSVTNLLVNVPISYEEKSPRDSKQKASTTTVARRSTLRSVRTQQSNACEAITPPTQHHSLKSPSLVKAAQKISMAASMGKVRAMSDKIAKDVEVNGTTTPLSRKSSDSDSKQSSPKTISPPKTAATQNNRLALRNLPNQRLVTSSAALPARPPLAKTLQASLKEPARRSVPMSAVEKRRTMMTKTESVSTASRPSLIKTGSKTSADQKPKWI</sequence>
<dbReference type="Pfam" id="PF02181">
    <property type="entry name" value="FH2"/>
    <property type="match status" value="1"/>
</dbReference>
<feature type="region of interest" description="Disordered" evidence="2">
    <location>
        <begin position="1025"/>
        <end position="1061"/>
    </location>
</feature>
<dbReference type="PANTHER" id="PTHR46345:SF8">
    <property type="entry name" value="FORMIN 3, ISOFORM B"/>
    <property type="match status" value="1"/>
</dbReference>
<name>A0A914CV06_9BILA</name>
<evidence type="ECO:0000313" key="4">
    <source>
        <dbReference type="Proteomes" id="UP000887540"/>
    </source>
</evidence>
<organism evidence="4 5">
    <name type="scientific">Acrobeloides nanus</name>
    <dbReference type="NCBI Taxonomy" id="290746"/>
    <lineage>
        <taxon>Eukaryota</taxon>
        <taxon>Metazoa</taxon>
        <taxon>Ecdysozoa</taxon>
        <taxon>Nematoda</taxon>
        <taxon>Chromadorea</taxon>
        <taxon>Rhabditida</taxon>
        <taxon>Tylenchina</taxon>
        <taxon>Cephalobomorpha</taxon>
        <taxon>Cephaloboidea</taxon>
        <taxon>Cephalobidae</taxon>
        <taxon>Acrobeloides</taxon>
    </lineage>
</organism>
<feature type="region of interest" description="Disordered" evidence="2">
    <location>
        <begin position="720"/>
        <end position="764"/>
    </location>
</feature>
<feature type="region of interest" description="Disordered" evidence="2">
    <location>
        <begin position="948"/>
        <end position="978"/>
    </location>
</feature>